<evidence type="ECO:0000313" key="2">
    <source>
        <dbReference type="Proteomes" id="UP000265515"/>
    </source>
</evidence>
<dbReference type="AlphaFoldDB" id="A0A388L810"/>
<organism evidence="1 2">
    <name type="scientific">Chara braunii</name>
    <name type="common">Braun's stonewort</name>
    <dbReference type="NCBI Taxonomy" id="69332"/>
    <lineage>
        <taxon>Eukaryota</taxon>
        <taxon>Viridiplantae</taxon>
        <taxon>Streptophyta</taxon>
        <taxon>Charophyceae</taxon>
        <taxon>Charales</taxon>
        <taxon>Characeae</taxon>
        <taxon>Chara</taxon>
    </lineage>
</organism>
<keyword evidence="2" id="KW-1185">Reference proteome</keyword>
<name>A0A388L810_CHABU</name>
<proteinExistence type="predicted"/>
<dbReference type="EMBL" id="BFEA01000294">
    <property type="protein sequence ID" value="GBG78427.1"/>
    <property type="molecule type" value="Genomic_DNA"/>
</dbReference>
<reference evidence="1 2" key="1">
    <citation type="journal article" date="2018" name="Cell">
        <title>The Chara Genome: Secondary Complexity and Implications for Plant Terrestrialization.</title>
        <authorList>
            <person name="Nishiyama T."/>
            <person name="Sakayama H."/>
            <person name="Vries J.D."/>
            <person name="Buschmann H."/>
            <person name="Saint-Marcoux D."/>
            <person name="Ullrich K.K."/>
            <person name="Haas F.B."/>
            <person name="Vanderstraeten L."/>
            <person name="Becker D."/>
            <person name="Lang D."/>
            <person name="Vosolsobe S."/>
            <person name="Rombauts S."/>
            <person name="Wilhelmsson P.K.I."/>
            <person name="Janitza P."/>
            <person name="Kern R."/>
            <person name="Heyl A."/>
            <person name="Rumpler F."/>
            <person name="Villalobos L.I.A.C."/>
            <person name="Clay J.M."/>
            <person name="Skokan R."/>
            <person name="Toyoda A."/>
            <person name="Suzuki Y."/>
            <person name="Kagoshima H."/>
            <person name="Schijlen E."/>
            <person name="Tajeshwar N."/>
            <person name="Catarino B."/>
            <person name="Hetherington A.J."/>
            <person name="Saltykova A."/>
            <person name="Bonnot C."/>
            <person name="Breuninger H."/>
            <person name="Symeonidi A."/>
            <person name="Radhakrishnan G.V."/>
            <person name="Van Nieuwerburgh F."/>
            <person name="Deforce D."/>
            <person name="Chang C."/>
            <person name="Karol K.G."/>
            <person name="Hedrich R."/>
            <person name="Ulvskov P."/>
            <person name="Glockner G."/>
            <person name="Delwiche C.F."/>
            <person name="Petrasek J."/>
            <person name="Van de Peer Y."/>
            <person name="Friml J."/>
            <person name="Beilby M."/>
            <person name="Dolan L."/>
            <person name="Kohara Y."/>
            <person name="Sugano S."/>
            <person name="Fujiyama A."/>
            <person name="Delaux P.-M."/>
            <person name="Quint M."/>
            <person name="TheiBen G."/>
            <person name="Hagemann M."/>
            <person name="Harholt J."/>
            <person name="Dunand C."/>
            <person name="Zachgo S."/>
            <person name="Langdale J."/>
            <person name="Maumus F."/>
            <person name="Straeten D.V.D."/>
            <person name="Gould S.B."/>
            <person name="Rensing S.A."/>
        </authorList>
    </citation>
    <scope>NUCLEOTIDE SEQUENCE [LARGE SCALE GENOMIC DNA]</scope>
    <source>
        <strain evidence="1 2">S276</strain>
    </source>
</reference>
<protein>
    <submittedName>
        <fullName evidence="1">Uncharacterized protein</fullName>
    </submittedName>
</protein>
<dbReference type="Gramene" id="GBG78427">
    <property type="protein sequence ID" value="GBG78427"/>
    <property type="gene ID" value="CBR_g26456"/>
</dbReference>
<gene>
    <name evidence="1" type="ORF">CBR_g26456</name>
</gene>
<evidence type="ECO:0000313" key="1">
    <source>
        <dbReference type="EMBL" id="GBG78427.1"/>
    </source>
</evidence>
<accession>A0A388L810</accession>
<dbReference type="Proteomes" id="UP000265515">
    <property type="component" value="Unassembled WGS sequence"/>
</dbReference>
<comment type="caution">
    <text evidence="1">The sequence shown here is derived from an EMBL/GenBank/DDBJ whole genome shotgun (WGS) entry which is preliminary data.</text>
</comment>
<sequence length="224" mass="25108">MIDGRYDSARGVQHCTVTAIEYNAHLVVGICTLRPKIEGKASKQLEAPAVVRLLRGLLAKGLRSRTVISNDCATLGPQLQALDIAWQKDCHHKIKNIRKHFQKILTLKEAKRVSNPHQCVSESKLMSFTKKEMLDALATRFGSSTLTLKEERLKKSEFVAIVLQKMCPFGTLTNAQRLTVDLDGVTEFHAHEVGMWFLCASQLCRDEGGDAETLHRDIMMIAEH</sequence>